<feature type="transmembrane region" description="Helical" evidence="1">
    <location>
        <begin position="111"/>
        <end position="129"/>
    </location>
</feature>
<name>A0A8T3VMR4_METOL</name>
<proteinExistence type="predicted"/>
<keyword evidence="1" id="KW-0812">Transmembrane</keyword>
<protein>
    <submittedName>
        <fullName evidence="2">Low temperature requirement protein A</fullName>
    </submittedName>
</protein>
<dbReference type="InterPro" id="IPR010640">
    <property type="entry name" value="Low_temperature_requirement_A"/>
</dbReference>
<accession>A0A8T3VMR4</accession>
<dbReference type="AlphaFoldDB" id="A0A8T3VMR4"/>
<keyword evidence="1" id="KW-1133">Transmembrane helix</keyword>
<dbReference type="Pfam" id="PF06772">
    <property type="entry name" value="LtrA"/>
    <property type="match status" value="1"/>
</dbReference>
<evidence type="ECO:0000313" key="2">
    <source>
        <dbReference type="EMBL" id="MBE6511947.1"/>
    </source>
</evidence>
<dbReference type="PANTHER" id="PTHR36840">
    <property type="entry name" value="BLL5714 PROTEIN"/>
    <property type="match status" value="1"/>
</dbReference>
<dbReference type="PANTHER" id="PTHR36840:SF1">
    <property type="entry name" value="BLL5714 PROTEIN"/>
    <property type="match status" value="1"/>
</dbReference>
<feature type="transmembrane region" description="Helical" evidence="1">
    <location>
        <begin position="361"/>
        <end position="379"/>
    </location>
</feature>
<dbReference type="Proteomes" id="UP000732619">
    <property type="component" value="Unassembled WGS sequence"/>
</dbReference>
<feature type="transmembrane region" description="Helical" evidence="1">
    <location>
        <begin position="171"/>
        <end position="193"/>
    </location>
</feature>
<keyword evidence="1" id="KW-0472">Membrane</keyword>
<feature type="transmembrane region" description="Helical" evidence="1">
    <location>
        <begin position="301"/>
        <end position="320"/>
    </location>
</feature>
<feature type="transmembrane region" description="Helical" evidence="1">
    <location>
        <begin position="6"/>
        <end position="29"/>
    </location>
</feature>
<feature type="transmembrane region" description="Helical" evidence="1">
    <location>
        <begin position="135"/>
        <end position="159"/>
    </location>
</feature>
<reference evidence="2" key="1">
    <citation type="submission" date="2019-04" db="EMBL/GenBank/DDBJ databases">
        <title>Evolution of Biomass-Degrading Anaerobic Consortia Revealed by Metagenomics.</title>
        <authorList>
            <person name="Peng X."/>
        </authorList>
    </citation>
    <scope>NUCLEOTIDE SEQUENCE</scope>
    <source>
        <strain evidence="2">SIG14</strain>
    </source>
</reference>
<feature type="transmembrane region" description="Helical" evidence="1">
    <location>
        <begin position="326"/>
        <end position="349"/>
    </location>
</feature>
<feature type="transmembrane region" description="Helical" evidence="1">
    <location>
        <begin position="261"/>
        <end position="280"/>
    </location>
</feature>
<sequence length="410" mass="47495">MFVINIIIYLTLLSIFLKSLSIKYLRIFYKLIFKSIRDKMAVKEKRVELIELFYDLIFVYAISRLTSLISEPINGGIDSNALFVYVITSFVILQAWLYFTNYVNRYGEWNWYEYLIACINMISVIYMANTISANWVFMYLPFNLSMLIMLLTVLSLYMVHVYREKTLNCAAGNSVTILSVVCLIYILALIAIYLNLSAVVIWIDVIAVLVGAFLPFFLKGNFDRSIISFPHLTERFELLTIITFGEAIVGMAHFFDISHFNLIPIMVFFIILTMFGSYVVQIHNLVNHHREERSLRLMFSHYFIVISINLVTVALELIHSGEINHWIVSGMMIISLIVFYVSIMANREYYYDNVKLSRKNILSMVLVTFIGILVILTFIDSLYGFLIGVLIVTCGNLAILIDIYQKFLKD</sequence>
<evidence type="ECO:0000256" key="1">
    <source>
        <dbReference type="SAM" id="Phobius"/>
    </source>
</evidence>
<feature type="transmembrane region" description="Helical" evidence="1">
    <location>
        <begin position="238"/>
        <end position="255"/>
    </location>
</feature>
<feature type="transmembrane region" description="Helical" evidence="1">
    <location>
        <begin position="385"/>
        <end position="404"/>
    </location>
</feature>
<feature type="transmembrane region" description="Helical" evidence="1">
    <location>
        <begin position="199"/>
        <end position="218"/>
    </location>
</feature>
<gene>
    <name evidence="2" type="ORF">E7Z75_02180</name>
</gene>
<evidence type="ECO:0000313" key="3">
    <source>
        <dbReference type="Proteomes" id="UP000732619"/>
    </source>
</evidence>
<dbReference type="EMBL" id="SUTG01000005">
    <property type="protein sequence ID" value="MBE6511947.1"/>
    <property type="molecule type" value="Genomic_DNA"/>
</dbReference>
<organism evidence="2 3">
    <name type="scientific">Methanobrevibacter olleyae</name>
    <dbReference type="NCBI Taxonomy" id="294671"/>
    <lineage>
        <taxon>Archaea</taxon>
        <taxon>Methanobacteriati</taxon>
        <taxon>Methanobacteriota</taxon>
        <taxon>Methanomada group</taxon>
        <taxon>Methanobacteria</taxon>
        <taxon>Methanobacteriales</taxon>
        <taxon>Methanobacteriaceae</taxon>
        <taxon>Methanobrevibacter</taxon>
    </lineage>
</organism>
<comment type="caution">
    <text evidence="2">The sequence shown here is derived from an EMBL/GenBank/DDBJ whole genome shotgun (WGS) entry which is preliminary data.</text>
</comment>
<feature type="transmembrane region" description="Helical" evidence="1">
    <location>
        <begin position="49"/>
        <end position="69"/>
    </location>
</feature>
<feature type="transmembrane region" description="Helical" evidence="1">
    <location>
        <begin position="81"/>
        <end position="99"/>
    </location>
</feature>